<reference evidence="7" key="1">
    <citation type="submission" date="2021-01" db="EMBL/GenBank/DDBJ databases">
        <title>Whole genome shotgun sequence of Dactylosporangium siamense NBRC 106093.</title>
        <authorList>
            <person name="Komaki H."/>
            <person name="Tamura T."/>
        </authorList>
    </citation>
    <scope>NUCLEOTIDE SEQUENCE</scope>
    <source>
        <strain evidence="7">NBRC 106093</strain>
    </source>
</reference>
<dbReference type="Gene3D" id="3.50.50.60">
    <property type="entry name" value="FAD/NAD(P)-binding domain"/>
    <property type="match status" value="1"/>
</dbReference>
<dbReference type="PANTHER" id="PTHR43104:SF2">
    <property type="entry name" value="L-2-HYDROXYGLUTARATE DEHYDROGENASE, MITOCHONDRIAL"/>
    <property type="match status" value="1"/>
</dbReference>
<dbReference type="Proteomes" id="UP000660611">
    <property type="component" value="Unassembled WGS sequence"/>
</dbReference>
<dbReference type="InterPro" id="IPR006076">
    <property type="entry name" value="FAD-dep_OxRdtase"/>
</dbReference>
<dbReference type="Gene3D" id="3.30.9.10">
    <property type="entry name" value="D-Amino Acid Oxidase, subunit A, domain 2"/>
    <property type="match status" value="1"/>
</dbReference>
<organism evidence="7 8">
    <name type="scientific">Dactylosporangium siamense</name>
    <dbReference type="NCBI Taxonomy" id="685454"/>
    <lineage>
        <taxon>Bacteria</taxon>
        <taxon>Bacillati</taxon>
        <taxon>Actinomycetota</taxon>
        <taxon>Actinomycetes</taxon>
        <taxon>Micromonosporales</taxon>
        <taxon>Micromonosporaceae</taxon>
        <taxon>Dactylosporangium</taxon>
    </lineage>
</organism>
<dbReference type="GO" id="GO:0005737">
    <property type="term" value="C:cytoplasm"/>
    <property type="evidence" value="ECO:0007669"/>
    <property type="project" value="TreeGrafter"/>
</dbReference>
<comment type="similarity">
    <text evidence="5">Belongs to the L2HGDH family.</text>
</comment>
<dbReference type="PANTHER" id="PTHR43104">
    <property type="entry name" value="L-2-HYDROXYGLUTARATE DEHYDROGENASE, MITOCHONDRIAL"/>
    <property type="match status" value="1"/>
</dbReference>
<name>A0A919UAA1_9ACTN</name>
<sequence length="395" mass="42130">MRYVVIGGGIVGLATAHRLTLEHPGADVTVVEKELTWGAHQTGHNSGVIHAGVYYQPGSLKATLCKAGSASMVDFCREHGIPHQVTGKLIVATEASELPRLRGLYERALANGLPARLVDADEARSFEPEVACVQGIHVASTGIADFGAVCATLAALLEKAGATLRLGARVTGISTLHGETVVHTTVGDVFADVLVNCAGLHADRVAKLAGIKPPARIIPFRGEYFELRDSRRHLVNGLIYPVPDPQFPFLGVHLTRMIDGSVHAGPNAVLATAREGYSWSRVRPRDVADTVTYPGMWQLARKHLRYGLTEVRRSLSKQRFADSLARLVPAVTAADLVPAAAGVRAQAITPAGALVDDFLIVAEGRQVHVLNAPSPAATSSLEIARYIVDRLPPPR</sequence>
<comment type="caution">
    <text evidence="7">The sequence shown here is derived from an EMBL/GenBank/DDBJ whole genome shotgun (WGS) entry which is preliminary data.</text>
</comment>
<dbReference type="AlphaFoldDB" id="A0A919UAA1"/>
<keyword evidence="2" id="KW-0285">Flavoprotein</keyword>
<protein>
    <submittedName>
        <fullName evidence="7">Hydroxyglutarate oxidase</fullName>
    </submittedName>
</protein>
<keyword evidence="3" id="KW-0274">FAD</keyword>
<evidence type="ECO:0000259" key="6">
    <source>
        <dbReference type="Pfam" id="PF01266"/>
    </source>
</evidence>
<evidence type="ECO:0000256" key="1">
    <source>
        <dbReference type="ARBA" id="ARBA00001974"/>
    </source>
</evidence>
<evidence type="ECO:0000256" key="2">
    <source>
        <dbReference type="ARBA" id="ARBA00022630"/>
    </source>
</evidence>
<dbReference type="SUPFAM" id="SSF51905">
    <property type="entry name" value="FAD/NAD(P)-binding domain"/>
    <property type="match status" value="1"/>
</dbReference>
<gene>
    <name evidence="7" type="ORF">Dsi01nite_023020</name>
</gene>
<dbReference type="Pfam" id="PF01266">
    <property type="entry name" value="DAO"/>
    <property type="match status" value="1"/>
</dbReference>
<evidence type="ECO:0000313" key="7">
    <source>
        <dbReference type="EMBL" id="GIG44261.1"/>
    </source>
</evidence>
<evidence type="ECO:0000256" key="3">
    <source>
        <dbReference type="ARBA" id="ARBA00022827"/>
    </source>
</evidence>
<dbReference type="NCBIfam" id="NF008726">
    <property type="entry name" value="PRK11728.1"/>
    <property type="match status" value="1"/>
</dbReference>
<keyword evidence="8" id="KW-1185">Reference proteome</keyword>
<accession>A0A919UAA1</accession>
<evidence type="ECO:0000313" key="8">
    <source>
        <dbReference type="Proteomes" id="UP000660611"/>
    </source>
</evidence>
<dbReference type="RefSeq" id="WP_203846095.1">
    <property type="nucleotide sequence ID" value="NZ_BAAAVW010000001.1"/>
</dbReference>
<evidence type="ECO:0000256" key="5">
    <source>
        <dbReference type="ARBA" id="ARBA00037941"/>
    </source>
</evidence>
<feature type="domain" description="FAD dependent oxidoreductase" evidence="6">
    <location>
        <begin position="3"/>
        <end position="390"/>
    </location>
</feature>
<dbReference type="GO" id="GO:0047545">
    <property type="term" value="F:(S)-2-hydroxyglutarate dehydrogenase activity"/>
    <property type="evidence" value="ECO:0007669"/>
    <property type="project" value="TreeGrafter"/>
</dbReference>
<dbReference type="InterPro" id="IPR036188">
    <property type="entry name" value="FAD/NAD-bd_sf"/>
</dbReference>
<comment type="cofactor">
    <cofactor evidence="1">
        <name>FAD</name>
        <dbReference type="ChEBI" id="CHEBI:57692"/>
    </cofactor>
</comment>
<dbReference type="EMBL" id="BONQ01000033">
    <property type="protein sequence ID" value="GIG44261.1"/>
    <property type="molecule type" value="Genomic_DNA"/>
</dbReference>
<keyword evidence="4" id="KW-0560">Oxidoreductase</keyword>
<evidence type="ECO:0000256" key="4">
    <source>
        <dbReference type="ARBA" id="ARBA00023002"/>
    </source>
</evidence>
<proteinExistence type="inferred from homology"/>